<name>A0A9W7DFR3_AMBMO</name>
<dbReference type="EMBL" id="BSXU01001079">
    <property type="protein sequence ID" value="GMG23556.1"/>
    <property type="molecule type" value="Genomic_DNA"/>
</dbReference>
<sequence>MIGLLIFYGLMVSLSMLFLKNSGIISLPMPDFLRETSDTIVGYLDSFEIPSKISEVKSQIALFQPALSTSTSESQISVPSDILTNLKDSVSAAIQQPPVLLPQQQEHIVSAGKSTLNDATSIALQQYQDKIHDTVIEPSSHFLNVWILTPLYPWLEPLSPYYHSFQSSVNQLGSEVSEWVDHEISPVILNYQKLSLEFYNHVFVDQIGGLYKEHLGDWVEDHVLENEKFQSTWSFVQECLSRDAVVLALCVIILRFALPRFIAPLLKSFVKDTHDLSVGMNQRFKDDKRDEQNLVQTETVYGKPDAISKDVGSTVELRANSSPSRTQETTTTTRAPDSGSNRTSKQDDRTVGQVSNGDGERLSGPGSTEESNKDPGSNRSTISTDFNLATKETLSPSPRSAKVTSCLPQFKHTSSPTTTTTAIFVNSTRTIPNEGNQFSSQKLNSSLSKSKNGETQSKFELSKKPSEASNYSNSSTVNSKKVLGNHCNNSNNSSDSKPPQHQRQQRVSRVDDSANRAFDSNYKSKIDSTDTIDESGHSRDTNSKSSDEKKPCGETGSFGWKPEKEEEEGLESVDEVKKMDEVEKEEEDVLSTKEDEFEIKKEDETKIKKEDEIVIKKEGELAEIKKEEEAVVKKETEVDDDAVESNNTAEVEIKKENEDEETPIDIKKSEEDQESSIDSKNNDVNSLEDETVAIEDENVKTNEEEPLAKKEEHEFQSFGFPAF</sequence>
<dbReference type="Proteomes" id="UP001165063">
    <property type="component" value="Unassembled WGS sequence"/>
</dbReference>
<feature type="compositionally biased region" description="Polar residues" evidence="1">
    <location>
        <begin position="467"/>
        <end position="479"/>
    </location>
</feature>
<feature type="region of interest" description="Disordered" evidence="1">
    <location>
        <begin position="431"/>
        <end position="596"/>
    </location>
</feature>
<evidence type="ECO:0000313" key="2">
    <source>
        <dbReference type="EMBL" id="GMG23556.1"/>
    </source>
</evidence>
<protein>
    <submittedName>
        <fullName evidence="2">Unnamed protein product</fullName>
    </submittedName>
</protein>
<feature type="compositionally biased region" description="Acidic residues" evidence="1">
    <location>
        <begin position="686"/>
        <end position="696"/>
    </location>
</feature>
<keyword evidence="3" id="KW-1185">Reference proteome</keyword>
<dbReference type="AlphaFoldDB" id="A0A9W7DFR3"/>
<feature type="compositionally biased region" description="Polar residues" evidence="1">
    <location>
        <begin position="497"/>
        <end position="507"/>
    </location>
</feature>
<feature type="compositionally biased region" description="Polar residues" evidence="1">
    <location>
        <begin position="319"/>
        <end position="343"/>
    </location>
</feature>
<feature type="compositionally biased region" description="Basic and acidic residues" evidence="1">
    <location>
        <begin position="697"/>
        <end position="715"/>
    </location>
</feature>
<feature type="compositionally biased region" description="Polar residues" evidence="1">
    <location>
        <begin position="676"/>
        <end position="685"/>
    </location>
</feature>
<gene>
    <name evidence="2" type="ORF">Amon01_000281300</name>
</gene>
<reference evidence="2" key="1">
    <citation type="submission" date="2023-04" db="EMBL/GenBank/DDBJ databases">
        <title>Ambrosiozyma monospora NBRC 1965.</title>
        <authorList>
            <person name="Ichikawa N."/>
            <person name="Sato H."/>
            <person name="Tonouchi N."/>
        </authorList>
    </citation>
    <scope>NUCLEOTIDE SEQUENCE</scope>
    <source>
        <strain evidence="2">NBRC 1965</strain>
    </source>
</reference>
<feature type="compositionally biased region" description="Polar residues" evidence="1">
    <location>
        <begin position="365"/>
        <end position="407"/>
    </location>
</feature>
<accession>A0A9W7DFR3</accession>
<evidence type="ECO:0000313" key="3">
    <source>
        <dbReference type="Proteomes" id="UP001165063"/>
    </source>
</evidence>
<comment type="caution">
    <text evidence="2">The sequence shown here is derived from an EMBL/GenBank/DDBJ whole genome shotgun (WGS) entry which is preliminary data.</text>
</comment>
<proteinExistence type="predicted"/>
<feature type="compositionally biased region" description="Low complexity" evidence="1">
    <location>
        <begin position="436"/>
        <end position="450"/>
    </location>
</feature>
<evidence type="ECO:0000256" key="1">
    <source>
        <dbReference type="SAM" id="MobiDB-lite"/>
    </source>
</evidence>
<feature type="region of interest" description="Disordered" evidence="1">
    <location>
        <begin position="296"/>
        <end position="417"/>
    </location>
</feature>
<feature type="compositionally biased region" description="Basic and acidic residues" evidence="1">
    <location>
        <begin position="522"/>
        <end position="552"/>
    </location>
</feature>
<feature type="region of interest" description="Disordered" evidence="1">
    <location>
        <begin position="633"/>
        <end position="723"/>
    </location>
</feature>
<organism evidence="2 3">
    <name type="scientific">Ambrosiozyma monospora</name>
    <name type="common">Yeast</name>
    <name type="synonym">Endomycopsis monosporus</name>
    <dbReference type="NCBI Taxonomy" id="43982"/>
    <lineage>
        <taxon>Eukaryota</taxon>
        <taxon>Fungi</taxon>
        <taxon>Dikarya</taxon>
        <taxon>Ascomycota</taxon>
        <taxon>Saccharomycotina</taxon>
        <taxon>Pichiomycetes</taxon>
        <taxon>Pichiales</taxon>
        <taxon>Pichiaceae</taxon>
        <taxon>Ambrosiozyma</taxon>
    </lineage>
</organism>